<protein>
    <recommendedName>
        <fullName evidence="4">Outer membrane protein beta-barrel domain-containing protein</fullName>
    </recommendedName>
</protein>
<dbReference type="OrthoDB" id="948784at2"/>
<gene>
    <name evidence="2" type="ORF">SAMN04487996_13231</name>
</gene>
<accession>A0A1G8AV85</accession>
<dbReference type="EMBL" id="FNAN01000032">
    <property type="protein sequence ID" value="SDH24881.1"/>
    <property type="molecule type" value="Genomic_DNA"/>
</dbReference>
<feature type="chain" id="PRO_5011432466" description="Outer membrane protein beta-barrel domain-containing protein" evidence="1">
    <location>
        <begin position="20"/>
        <end position="229"/>
    </location>
</feature>
<dbReference type="AlphaFoldDB" id="A0A1G8AV85"/>
<reference evidence="3" key="1">
    <citation type="submission" date="2016-10" db="EMBL/GenBank/DDBJ databases">
        <authorList>
            <person name="Varghese N."/>
            <person name="Submissions S."/>
        </authorList>
    </citation>
    <scope>NUCLEOTIDE SEQUENCE [LARGE SCALE GENOMIC DNA]</scope>
    <source>
        <strain evidence="3">DSM 25329</strain>
    </source>
</reference>
<evidence type="ECO:0000256" key="1">
    <source>
        <dbReference type="SAM" id="SignalP"/>
    </source>
</evidence>
<keyword evidence="1" id="KW-0732">Signal</keyword>
<keyword evidence="3" id="KW-1185">Reference proteome</keyword>
<sequence>MKPFYFAMLSLLIALSANAQRSADLSQRSIDVHVDVVPLGFPDPAVRFGSEMMFGNRWSVGMNLGIGVPIKGNTEFVFSEPRWKKGAYRLFEIRPEVKFYWLKRERIGWYIAAEGFASTMKGTAGKSYHYTTGNNSTQVNFDQADFSKTKIGMIGKIGGRMLMGRRMTLDFFSGLGLSKTNPIYSNYQNKTFSKSDPFFEGENYTAGKRIAAHISAGLRIGILLWNKPQ</sequence>
<dbReference type="RefSeq" id="WP_090157610.1">
    <property type="nucleotide sequence ID" value="NZ_FNAN01000032.1"/>
</dbReference>
<evidence type="ECO:0000313" key="2">
    <source>
        <dbReference type="EMBL" id="SDH24881.1"/>
    </source>
</evidence>
<feature type="signal peptide" evidence="1">
    <location>
        <begin position="1"/>
        <end position="19"/>
    </location>
</feature>
<dbReference type="Proteomes" id="UP000198748">
    <property type="component" value="Unassembled WGS sequence"/>
</dbReference>
<dbReference type="STRING" id="659014.SAMN04487996_13231"/>
<evidence type="ECO:0008006" key="4">
    <source>
        <dbReference type="Google" id="ProtNLM"/>
    </source>
</evidence>
<evidence type="ECO:0000313" key="3">
    <source>
        <dbReference type="Proteomes" id="UP000198748"/>
    </source>
</evidence>
<organism evidence="2 3">
    <name type="scientific">Dyadobacter soli</name>
    <dbReference type="NCBI Taxonomy" id="659014"/>
    <lineage>
        <taxon>Bacteria</taxon>
        <taxon>Pseudomonadati</taxon>
        <taxon>Bacteroidota</taxon>
        <taxon>Cytophagia</taxon>
        <taxon>Cytophagales</taxon>
        <taxon>Spirosomataceae</taxon>
        <taxon>Dyadobacter</taxon>
    </lineage>
</organism>
<name>A0A1G8AV85_9BACT</name>
<proteinExistence type="predicted"/>